<sequence length="69" mass="7897">MTVFLDSPVSRALAILYLKSLCNGERHQQPSKSRSLIFETHSDPCHLLRPQISRVIESQKTQKEKTCSK</sequence>
<evidence type="ECO:0000313" key="1">
    <source>
        <dbReference type="EMBL" id="MBX55176.1"/>
    </source>
</evidence>
<organism evidence="1">
    <name type="scientific">Rhizophora mucronata</name>
    <name type="common">Asiatic mangrove</name>
    <dbReference type="NCBI Taxonomy" id="61149"/>
    <lineage>
        <taxon>Eukaryota</taxon>
        <taxon>Viridiplantae</taxon>
        <taxon>Streptophyta</taxon>
        <taxon>Embryophyta</taxon>
        <taxon>Tracheophyta</taxon>
        <taxon>Spermatophyta</taxon>
        <taxon>Magnoliopsida</taxon>
        <taxon>eudicotyledons</taxon>
        <taxon>Gunneridae</taxon>
        <taxon>Pentapetalae</taxon>
        <taxon>rosids</taxon>
        <taxon>fabids</taxon>
        <taxon>Malpighiales</taxon>
        <taxon>Rhizophoraceae</taxon>
        <taxon>Rhizophora</taxon>
    </lineage>
</organism>
<accession>A0A2P2PKA4</accession>
<dbReference type="EMBL" id="GGEC01074692">
    <property type="protein sequence ID" value="MBX55176.1"/>
    <property type="molecule type" value="Transcribed_RNA"/>
</dbReference>
<reference evidence="1" key="1">
    <citation type="submission" date="2018-02" db="EMBL/GenBank/DDBJ databases">
        <title>Rhizophora mucronata_Transcriptome.</title>
        <authorList>
            <person name="Meera S.P."/>
            <person name="Sreeshan A."/>
            <person name="Augustine A."/>
        </authorList>
    </citation>
    <scope>NUCLEOTIDE SEQUENCE</scope>
    <source>
        <tissue evidence="1">Leaf</tissue>
    </source>
</reference>
<dbReference type="AlphaFoldDB" id="A0A2P2PKA4"/>
<protein>
    <submittedName>
        <fullName evidence="1">Uncharacterized protein</fullName>
    </submittedName>
</protein>
<name>A0A2P2PKA4_RHIMU</name>
<proteinExistence type="predicted"/>